<dbReference type="STRING" id="1122198.SAMN02745729_101295"/>
<dbReference type="InterPro" id="IPR000522">
    <property type="entry name" value="ABC_transptr_permease_BtuC"/>
</dbReference>
<dbReference type="PANTHER" id="PTHR30472:SF1">
    <property type="entry name" value="FE(3+) DICITRATE TRANSPORT SYSTEM PERMEASE PROTEIN FECC-RELATED"/>
    <property type="match status" value="1"/>
</dbReference>
<keyword evidence="4" id="KW-1003">Cell membrane</keyword>
<dbReference type="CDD" id="cd06550">
    <property type="entry name" value="TM_ABC_iron-siderophores_like"/>
    <property type="match status" value="1"/>
</dbReference>
<feature type="transmembrane region" description="Helical" evidence="8">
    <location>
        <begin position="244"/>
        <end position="269"/>
    </location>
</feature>
<feature type="transmembrane region" description="Helical" evidence="8">
    <location>
        <begin position="289"/>
        <end position="306"/>
    </location>
</feature>
<sequence>MRLSDARHRVPPRQRRLLSGLIGSGLALLLLTLLSLATGLHGLDLAGTRAALFAYDPGNSDHLLVRHLQVPRTLAAILVGAALGVAGVLMQALTRNPLADPGLLGVNAGASAAVATVVALFGITEIGGQMLAGLLGAGLAGLAVLLLGGLRQGHDPVRLVIAGTALSAVLLALTQIITVNSDTPVFEQFRHWAVGSLQGRGYDVLPPLALLTALGLVLALSLARSLDALVLGRELGQTLGTRPRLIWCLAAATLTLLTGVATAAAGPIVFIGLTAPHMARFFTGPNHRWLLPCTLILAAVLMLAADTLGRLVARPGEVSVGIMAALIGGPFFVALVRRGGRIAL</sequence>
<dbReference type="EMBL" id="FNRJ01000001">
    <property type="protein sequence ID" value="SEA03881.1"/>
    <property type="molecule type" value="Genomic_DNA"/>
</dbReference>
<feature type="transmembrane region" description="Helical" evidence="8">
    <location>
        <begin position="318"/>
        <end position="336"/>
    </location>
</feature>
<feature type="transmembrane region" description="Helical" evidence="8">
    <location>
        <begin position="70"/>
        <end position="90"/>
    </location>
</feature>
<dbReference type="Gene3D" id="1.10.3470.10">
    <property type="entry name" value="ABC transporter involved in vitamin B12 uptake, BtuC"/>
    <property type="match status" value="1"/>
</dbReference>
<evidence type="ECO:0000313" key="10">
    <source>
        <dbReference type="Proteomes" id="UP000242469"/>
    </source>
</evidence>
<keyword evidence="3" id="KW-0813">Transport</keyword>
<proteinExistence type="inferred from homology"/>
<dbReference type="AlphaFoldDB" id="A0A1H3XYE7"/>
<comment type="similarity">
    <text evidence="2">Belongs to the binding-protein-dependent transport system permease family. FecCD subfamily.</text>
</comment>
<keyword evidence="10" id="KW-1185">Reference proteome</keyword>
<dbReference type="RefSeq" id="WP_091821939.1">
    <property type="nucleotide sequence ID" value="NZ_FNRJ01000001.1"/>
</dbReference>
<evidence type="ECO:0000256" key="2">
    <source>
        <dbReference type="ARBA" id="ARBA00007935"/>
    </source>
</evidence>
<evidence type="ECO:0000256" key="5">
    <source>
        <dbReference type="ARBA" id="ARBA00022692"/>
    </source>
</evidence>
<dbReference type="Pfam" id="PF01032">
    <property type="entry name" value="FecCD"/>
    <property type="match status" value="1"/>
</dbReference>
<evidence type="ECO:0000313" key="9">
    <source>
        <dbReference type="EMBL" id="SEA03881.1"/>
    </source>
</evidence>
<feature type="transmembrane region" description="Helical" evidence="8">
    <location>
        <begin position="204"/>
        <end position="223"/>
    </location>
</feature>
<protein>
    <submittedName>
        <fullName evidence="9">Iron complex transport system permease protein</fullName>
    </submittedName>
</protein>
<dbReference type="PANTHER" id="PTHR30472">
    <property type="entry name" value="FERRIC ENTEROBACTIN TRANSPORT SYSTEM PERMEASE PROTEIN"/>
    <property type="match status" value="1"/>
</dbReference>
<feature type="transmembrane region" description="Helical" evidence="8">
    <location>
        <begin position="157"/>
        <end position="177"/>
    </location>
</feature>
<comment type="subcellular location">
    <subcellularLocation>
        <location evidence="1">Cell membrane</location>
        <topology evidence="1">Multi-pass membrane protein</topology>
    </subcellularLocation>
</comment>
<feature type="transmembrane region" description="Helical" evidence="8">
    <location>
        <begin position="130"/>
        <end position="150"/>
    </location>
</feature>
<evidence type="ECO:0000256" key="6">
    <source>
        <dbReference type="ARBA" id="ARBA00022989"/>
    </source>
</evidence>
<keyword evidence="6 8" id="KW-1133">Transmembrane helix</keyword>
<dbReference type="Proteomes" id="UP000242469">
    <property type="component" value="Unassembled WGS sequence"/>
</dbReference>
<reference evidence="10" key="1">
    <citation type="submission" date="2016-10" db="EMBL/GenBank/DDBJ databases">
        <authorList>
            <person name="Varghese N."/>
            <person name="Submissions S."/>
        </authorList>
    </citation>
    <scope>NUCLEOTIDE SEQUENCE [LARGE SCALE GENOMIC DNA]</scope>
    <source>
        <strain evidence="10">DSM 11526</strain>
    </source>
</reference>
<gene>
    <name evidence="9" type="ORF">SAMN02745729_101295</name>
</gene>
<keyword evidence="5 8" id="KW-0812">Transmembrane</keyword>
<dbReference type="OrthoDB" id="9055647at2"/>
<name>A0A1H3XYE7_9GAMM</name>
<dbReference type="InterPro" id="IPR037294">
    <property type="entry name" value="ABC_BtuC-like"/>
</dbReference>
<keyword evidence="7 8" id="KW-0472">Membrane</keyword>
<evidence type="ECO:0000256" key="8">
    <source>
        <dbReference type="SAM" id="Phobius"/>
    </source>
</evidence>
<dbReference type="GO" id="GO:0033214">
    <property type="term" value="P:siderophore-iron import into cell"/>
    <property type="evidence" value="ECO:0007669"/>
    <property type="project" value="TreeGrafter"/>
</dbReference>
<dbReference type="GO" id="GO:0022857">
    <property type="term" value="F:transmembrane transporter activity"/>
    <property type="evidence" value="ECO:0007669"/>
    <property type="project" value="InterPro"/>
</dbReference>
<evidence type="ECO:0000256" key="3">
    <source>
        <dbReference type="ARBA" id="ARBA00022448"/>
    </source>
</evidence>
<dbReference type="GO" id="GO:0005886">
    <property type="term" value="C:plasma membrane"/>
    <property type="evidence" value="ECO:0007669"/>
    <property type="project" value="UniProtKB-SubCell"/>
</dbReference>
<organism evidence="9 10">
    <name type="scientific">Marinobacterium iners DSM 11526</name>
    <dbReference type="NCBI Taxonomy" id="1122198"/>
    <lineage>
        <taxon>Bacteria</taxon>
        <taxon>Pseudomonadati</taxon>
        <taxon>Pseudomonadota</taxon>
        <taxon>Gammaproteobacteria</taxon>
        <taxon>Oceanospirillales</taxon>
        <taxon>Oceanospirillaceae</taxon>
        <taxon>Marinobacterium</taxon>
    </lineage>
</organism>
<dbReference type="SUPFAM" id="SSF81345">
    <property type="entry name" value="ABC transporter involved in vitamin B12 uptake, BtuC"/>
    <property type="match status" value="1"/>
</dbReference>
<evidence type="ECO:0000256" key="4">
    <source>
        <dbReference type="ARBA" id="ARBA00022475"/>
    </source>
</evidence>
<evidence type="ECO:0000256" key="1">
    <source>
        <dbReference type="ARBA" id="ARBA00004651"/>
    </source>
</evidence>
<accession>A0A1H3XYE7</accession>
<feature type="transmembrane region" description="Helical" evidence="8">
    <location>
        <begin position="102"/>
        <end position="124"/>
    </location>
</feature>
<evidence type="ECO:0000256" key="7">
    <source>
        <dbReference type="ARBA" id="ARBA00023136"/>
    </source>
</evidence>